<dbReference type="Pfam" id="PF13174">
    <property type="entry name" value="TPR_6"/>
    <property type="match status" value="1"/>
</dbReference>
<dbReference type="Gene3D" id="1.10.530.10">
    <property type="match status" value="1"/>
</dbReference>
<evidence type="ECO:0000313" key="5">
    <source>
        <dbReference type="Proteomes" id="UP000830835"/>
    </source>
</evidence>
<dbReference type="InterPro" id="IPR008258">
    <property type="entry name" value="Transglycosylase_SLT_dom_1"/>
</dbReference>
<dbReference type="Proteomes" id="UP000830835">
    <property type="component" value="Unassembled WGS sequence"/>
</dbReference>
<evidence type="ECO:0000256" key="1">
    <source>
        <dbReference type="ARBA" id="ARBA00007734"/>
    </source>
</evidence>
<dbReference type="InterPro" id="IPR011990">
    <property type="entry name" value="TPR-like_helical_dom_sf"/>
</dbReference>
<sequence length="711" mass="79819">MEILTNNKRLWAGLATGVLMTGSTLGGAIWGSWSANGDYRSQAEPLEVASNPVEANQLPATSATAFLQAYSALQAGQAESALRYLEGLEDSLPVLRDEIWKLRAQAYEKLQDKETAQGIWWPKILQEYPNSPVAAYALWGMGYVDQLRQQFPTHPVTGRALKYLLGLNPERYDLLRDLAQHHPQTSGLTPLLDRWRQAQEGSLSPADWQIIADAYWEQREYGRAARAYGRAPATSQNLYRWGRSHQISREFPQAIAAYQAALAQFPEGPEASLTRRRLAELSDVPTAIELLKQVGSLSNSDAPEALLSLSQLYDRNASPQSAQATRQALWDRFPESEAAANAAWTSAWNQAQAGNLNSAIAIAQQVGSRQRDTEMGAQLLYWAGKWREQQGDAAAARQTYQLVLNQFPHTYYAWRSAVQLGWPVGDFSSGRKVVEVDFEPVRLPLPEVSEATQTLHLIGASQLAWERWQGETPVQRDPRQMSIPERFVTGILRNSAGEHLRGINQVAALRFSEDPDPLLAELKQRQDFWQAIYPLHYYANPDNSWGGDPYTQSGMARWARQFNLNPLMVAALIRQESRFEPEIVSVSGAVGLMQVMPATGQWIAQQIGLAQYSLTNPADNLYLGSWYLDYTHRTYQNNTMLALASYNGGPGNVGRWLNRYGLTDPDLFVEQIPFAETRGYVKSVFGNYWNYWQLYTQEGRTLVSQRLSNPG</sequence>
<dbReference type="Pfam" id="PF13432">
    <property type="entry name" value="TPR_16"/>
    <property type="match status" value="1"/>
</dbReference>
<dbReference type="InterPro" id="IPR000189">
    <property type="entry name" value="Transglyc_AS"/>
</dbReference>
<dbReference type="Gene3D" id="1.25.40.10">
    <property type="entry name" value="Tetratricopeptide repeat domain"/>
    <property type="match status" value="3"/>
</dbReference>
<name>A0ABT0CE21_THEVL</name>
<comment type="caution">
    <text evidence="4">The sequence shown here is derived from an EMBL/GenBank/DDBJ whole genome shotgun (WGS) entry which is preliminary data.</text>
</comment>
<feature type="domain" description="Transglycosylase SLT" evidence="3">
    <location>
        <begin position="557"/>
        <end position="661"/>
    </location>
</feature>
<dbReference type="Pfam" id="PF01464">
    <property type="entry name" value="SLT"/>
    <property type="match status" value="1"/>
</dbReference>
<dbReference type="CDD" id="cd13401">
    <property type="entry name" value="Slt70-like"/>
    <property type="match status" value="1"/>
</dbReference>
<evidence type="ECO:0000256" key="2">
    <source>
        <dbReference type="ARBA" id="ARBA00022729"/>
    </source>
</evidence>
<dbReference type="RefSeq" id="WP_244352069.1">
    <property type="nucleotide sequence ID" value="NZ_JAFIRA010000042.1"/>
</dbReference>
<comment type="similarity">
    <text evidence="1">Belongs to the transglycosylase Slt family.</text>
</comment>
<dbReference type="SUPFAM" id="SSF48435">
    <property type="entry name" value="Bacterial muramidases"/>
    <property type="match status" value="1"/>
</dbReference>
<dbReference type="EMBL" id="JAFIRA010000042">
    <property type="protein sequence ID" value="MCJ2543974.1"/>
    <property type="molecule type" value="Genomic_DNA"/>
</dbReference>
<evidence type="ECO:0000313" key="4">
    <source>
        <dbReference type="EMBL" id="MCJ2543974.1"/>
    </source>
</evidence>
<dbReference type="PANTHER" id="PTHR37423">
    <property type="entry name" value="SOLUBLE LYTIC MUREIN TRANSGLYCOSYLASE-RELATED"/>
    <property type="match status" value="1"/>
</dbReference>
<gene>
    <name evidence="4" type="ORF">JX360_13860</name>
</gene>
<accession>A0ABT0CE21</accession>
<keyword evidence="5" id="KW-1185">Reference proteome</keyword>
<dbReference type="InterPro" id="IPR023346">
    <property type="entry name" value="Lysozyme-like_dom_sf"/>
</dbReference>
<dbReference type="InterPro" id="IPR019734">
    <property type="entry name" value="TPR_rpt"/>
</dbReference>
<protein>
    <submittedName>
        <fullName evidence="4">Transglycosylase SLT domain-containing protein</fullName>
    </submittedName>
</protein>
<evidence type="ECO:0000259" key="3">
    <source>
        <dbReference type="Pfam" id="PF01464"/>
    </source>
</evidence>
<keyword evidence="2" id="KW-0732">Signal</keyword>
<reference evidence="4" key="1">
    <citation type="submission" date="2021-02" db="EMBL/GenBank/DDBJ databases">
        <title>The CRISPR/cas machinery reduction and long-range gene transfer in the hot spring cyanobacterium Synechococcus.</title>
        <authorList>
            <person name="Dvorak P."/>
            <person name="Jahodarova E."/>
            <person name="Hasler P."/>
            <person name="Poulickova A."/>
        </authorList>
    </citation>
    <scope>NUCLEOTIDE SEQUENCE</scope>
    <source>
        <strain evidence="4">Rupite</strain>
    </source>
</reference>
<proteinExistence type="inferred from homology"/>
<dbReference type="InterPro" id="IPR008939">
    <property type="entry name" value="Lytic_TGlycosylase_superhlx_U"/>
</dbReference>
<organism evidence="4 5">
    <name type="scientific">Thermostichus vulcanus str. 'Rupite'</name>
    <dbReference type="NCBI Taxonomy" id="2813851"/>
    <lineage>
        <taxon>Bacteria</taxon>
        <taxon>Bacillati</taxon>
        <taxon>Cyanobacteriota</taxon>
        <taxon>Cyanophyceae</taxon>
        <taxon>Thermostichales</taxon>
        <taxon>Thermostichaceae</taxon>
        <taxon>Thermostichus</taxon>
    </lineage>
</organism>
<dbReference type="SUPFAM" id="SSF53955">
    <property type="entry name" value="Lysozyme-like"/>
    <property type="match status" value="1"/>
</dbReference>
<dbReference type="PANTHER" id="PTHR37423:SF5">
    <property type="entry name" value="SOLUBLE LYTIC MUREIN TRANSGLYCOSYLASE"/>
    <property type="match status" value="1"/>
</dbReference>
<dbReference type="PROSITE" id="PS00922">
    <property type="entry name" value="TRANSGLYCOSYLASE"/>
    <property type="match status" value="1"/>
</dbReference>